<dbReference type="Proteomes" id="UP000273500">
    <property type="component" value="Unassembled WGS sequence"/>
</dbReference>
<dbReference type="GO" id="GO:0042773">
    <property type="term" value="P:ATP synthesis coupled electron transport"/>
    <property type="evidence" value="ECO:0007669"/>
    <property type="project" value="InterPro"/>
</dbReference>
<organism evidence="9 10">
    <name type="scientific">Hymenobacter rigui</name>
    <dbReference type="NCBI Taxonomy" id="334424"/>
    <lineage>
        <taxon>Bacteria</taxon>
        <taxon>Pseudomonadati</taxon>
        <taxon>Bacteroidota</taxon>
        <taxon>Cytophagia</taxon>
        <taxon>Cytophagales</taxon>
        <taxon>Hymenobacteraceae</taxon>
        <taxon>Hymenobacter</taxon>
    </lineage>
</organism>
<protein>
    <submittedName>
        <fullName evidence="9">Proton-conducting membrane transporter</fullName>
    </submittedName>
</protein>
<evidence type="ECO:0000256" key="5">
    <source>
        <dbReference type="RuleBase" id="RU000320"/>
    </source>
</evidence>
<feature type="transmembrane region" description="Helical" evidence="6">
    <location>
        <begin position="15"/>
        <end position="34"/>
    </location>
</feature>
<feature type="transmembrane region" description="Helical" evidence="6">
    <location>
        <begin position="98"/>
        <end position="121"/>
    </location>
</feature>
<evidence type="ECO:0000259" key="8">
    <source>
        <dbReference type="Pfam" id="PF00662"/>
    </source>
</evidence>
<feature type="transmembrane region" description="Helical" evidence="6">
    <location>
        <begin position="204"/>
        <end position="225"/>
    </location>
</feature>
<proteinExistence type="predicted"/>
<dbReference type="OrthoDB" id="9807568at2"/>
<feature type="domain" description="NADH-Ubiquinone oxidoreductase (complex I) chain 5 N-terminal" evidence="8">
    <location>
        <begin position="10"/>
        <end position="48"/>
    </location>
</feature>
<sequence>MTPFVLGSLFHVDRLALIMMGLVAFIGLCVGSFARHYLKGDSYYRSFFGRLTLLVGTVMVMVSADNLLLLLLAWCASNALLVQLMMHKTGWRAARAAGVLASRNFALGAAGVAGAFGLFYATTGQASIQAVLQEPALTPPLLLALGLLLIGAMTQSAIWPFHRWLLSSLNSPTPVSAIMHAGLINGGGFLLARFAPLYLRSPDLLTVLVVLGFLTALLGTLWKLMQPDVKRMLACSTMGQMGFMFVQCGLGLFPAAVAHLVWHGLFKAYLFLSSGSAAKEKRVDQAYPPTAVAFVAALACGLAGSFSFAAASGKQWLATDSTLVLIAVAFLTTSQFALPLLQVRPLHQLPGALLGASLFGLVYGGSVQLIGWLLAPLNLQQPQPLSAYHVAGLLALTLAWLTRLFFSGQPKDKESSTPNWLLKGYVQALNASQPHPATITTHRNQYHF</sequence>
<name>A0A428KAC0_9BACT</name>
<dbReference type="PANTHER" id="PTHR42829:SF1">
    <property type="entry name" value="INORGANIC CARBON TRANSPORTER SUBUNIT DABB-RELATED"/>
    <property type="match status" value="1"/>
</dbReference>
<evidence type="ECO:0000313" key="9">
    <source>
        <dbReference type="EMBL" id="RSK43170.1"/>
    </source>
</evidence>
<evidence type="ECO:0000256" key="4">
    <source>
        <dbReference type="ARBA" id="ARBA00023136"/>
    </source>
</evidence>
<dbReference type="GO" id="GO:0016020">
    <property type="term" value="C:membrane"/>
    <property type="evidence" value="ECO:0007669"/>
    <property type="project" value="UniProtKB-SubCell"/>
</dbReference>
<evidence type="ECO:0000259" key="7">
    <source>
        <dbReference type="Pfam" id="PF00361"/>
    </source>
</evidence>
<dbReference type="PRINTS" id="PR01434">
    <property type="entry name" value="NADHDHGNASE5"/>
</dbReference>
<dbReference type="PANTHER" id="PTHR42829">
    <property type="entry name" value="NADH-UBIQUINONE OXIDOREDUCTASE CHAIN 5"/>
    <property type="match status" value="1"/>
</dbReference>
<accession>A0A428KAC0</accession>
<dbReference type="GO" id="GO:0003954">
    <property type="term" value="F:NADH dehydrogenase activity"/>
    <property type="evidence" value="ECO:0007669"/>
    <property type="project" value="TreeGrafter"/>
</dbReference>
<gene>
    <name evidence="9" type="ORF">EI291_22180</name>
</gene>
<feature type="transmembrane region" description="Helical" evidence="6">
    <location>
        <begin position="141"/>
        <end position="161"/>
    </location>
</feature>
<keyword evidence="3 6" id="KW-1133">Transmembrane helix</keyword>
<dbReference type="InterPro" id="IPR001750">
    <property type="entry name" value="ND/Mrp_TM"/>
</dbReference>
<dbReference type="GO" id="GO:0008137">
    <property type="term" value="F:NADH dehydrogenase (ubiquinone) activity"/>
    <property type="evidence" value="ECO:0007669"/>
    <property type="project" value="InterPro"/>
</dbReference>
<evidence type="ECO:0000256" key="1">
    <source>
        <dbReference type="ARBA" id="ARBA00004127"/>
    </source>
</evidence>
<dbReference type="GO" id="GO:0015990">
    <property type="term" value="P:electron transport coupled proton transport"/>
    <property type="evidence" value="ECO:0007669"/>
    <property type="project" value="TreeGrafter"/>
</dbReference>
<reference evidence="9 10" key="1">
    <citation type="submission" date="2018-12" db="EMBL/GenBank/DDBJ databases">
        <authorList>
            <person name="Feng G."/>
            <person name="Zhu H."/>
        </authorList>
    </citation>
    <scope>NUCLEOTIDE SEQUENCE [LARGE SCALE GENOMIC DNA]</scope>
    <source>
        <strain evidence="9 10">KCTC 12533</strain>
    </source>
</reference>
<evidence type="ECO:0000256" key="6">
    <source>
        <dbReference type="SAM" id="Phobius"/>
    </source>
</evidence>
<evidence type="ECO:0000313" key="10">
    <source>
        <dbReference type="Proteomes" id="UP000273500"/>
    </source>
</evidence>
<keyword evidence="4 6" id="KW-0472">Membrane</keyword>
<dbReference type="InterPro" id="IPR003945">
    <property type="entry name" value="NU5C-like"/>
</dbReference>
<dbReference type="EMBL" id="RWIT01000025">
    <property type="protein sequence ID" value="RSK43170.1"/>
    <property type="molecule type" value="Genomic_DNA"/>
</dbReference>
<evidence type="ECO:0000256" key="3">
    <source>
        <dbReference type="ARBA" id="ARBA00022989"/>
    </source>
</evidence>
<keyword evidence="2 5" id="KW-0812">Transmembrane</keyword>
<evidence type="ECO:0000256" key="2">
    <source>
        <dbReference type="ARBA" id="ARBA00022692"/>
    </source>
</evidence>
<dbReference type="AlphaFoldDB" id="A0A428KAC0"/>
<comment type="subcellular location">
    <subcellularLocation>
        <location evidence="1">Endomembrane system</location>
        <topology evidence="1">Multi-pass membrane protein</topology>
    </subcellularLocation>
    <subcellularLocation>
        <location evidence="5">Membrane</location>
        <topology evidence="5">Multi-pass membrane protein</topology>
    </subcellularLocation>
</comment>
<feature type="transmembrane region" description="Helical" evidence="6">
    <location>
        <begin position="353"/>
        <end position="375"/>
    </location>
</feature>
<feature type="transmembrane region" description="Helical" evidence="6">
    <location>
        <begin position="173"/>
        <end position="192"/>
    </location>
</feature>
<feature type="domain" description="NADH:quinone oxidoreductase/Mrp antiporter transmembrane" evidence="7">
    <location>
        <begin position="64"/>
        <end position="281"/>
    </location>
</feature>
<dbReference type="GO" id="GO:0012505">
    <property type="term" value="C:endomembrane system"/>
    <property type="evidence" value="ECO:0007669"/>
    <property type="project" value="UniProtKB-SubCell"/>
</dbReference>
<comment type="caution">
    <text evidence="9">The sequence shown here is derived from an EMBL/GenBank/DDBJ whole genome shotgun (WGS) entry which is preliminary data.</text>
</comment>
<dbReference type="Pfam" id="PF00662">
    <property type="entry name" value="Proton_antipo_N"/>
    <property type="match status" value="1"/>
</dbReference>
<feature type="transmembrane region" description="Helical" evidence="6">
    <location>
        <begin position="232"/>
        <end position="254"/>
    </location>
</feature>
<feature type="transmembrane region" description="Helical" evidence="6">
    <location>
        <begin position="323"/>
        <end position="341"/>
    </location>
</feature>
<feature type="transmembrane region" description="Helical" evidence="6">
    <location>
        <begin position="387"/>
        <end position="406"/>
    </location>
</feature>
<dbReference type="Pfam" id="PF00361">
    <property type="entry name" value="Proton_antipo_M"/>
    <property type="match status" value="1"/>
</dbReference>
<dbReference type="RefSeq" id="WP_125424480.1">
    <property type="nucleotide sequence ID" value="NZ_RWIT01000025.1"/>
</dbReference>
<dbReference type="InterPro" id="IPR001516">
    <property type="entry name" value="Proton_antipo_N"/>
</dbReference>
<keyword evidence="10" id="KW-1185">Reference proteome</keyword>
<feature type="transmembrane region" description="Helical" evidence="6">
    <location>
        <begin position="290"/>
        <end position="311"/>
    </location>
</feature>